<dbReference type="EMBL" id="BLVP01000006">
    <property type="protein sequence ID" value="GFM36461.1"/>
    <property type="molecule type" value="Genomic_DNA"/>
</dbReference>
<keyword evidence="4" id="KW-1185">Reference proteome</keyword>
<dbReference type="NCBIfam" id="NF008741">
    <property type="entry name" value="PRK11770.1-3"/>
    <property type="match status" value="1"/>
</dbReference>
<dbReference type="InterPro" id="IPR031308">
    <property type="entry name" value="UCP028777"/>
</dbReference>
<evidence type="ECO:0000259" key="2">
    <source>
        <dbReference type="Pfam" id="PF03733"/>
    </source>
</evidence>
<dbReference type="Pfam" id="PF03733">
    <property type="entry name" value="YccF"/>
    <property type="match status" value="2"/>
</dbReference>
<dbReference type="GO" id="GO:0005886">
    <property type="term" value="C:plasma membrane"/>
    <property type="evidence" value="ECO:0007669"/>
    <property type="project" value="TreeGrafter"/>
</dbReference>
<feature type="transmembrane region" description="Helical" evidence="1">
    <location>
        <begin position="7"/>
        <end position="34"/>
    </location>
</feature>
<comment type="caution">
    <text evidence="3">The sequence shown here is derived from an EMBL/GenBank/DDBJ whole genome shotgun (WGS) entry which is preliminary data.</text>
</comment>
<keyword evidence="1" id="KW-1133">Transmembrane helix</keyword>
<dbReference type="NCBIfam" id="NF008740">
    <property type="entry name" value="PRK11770.1-2"/>
    <property type="match status" value="1"/>
</dbReference>
<dbReference type="AlphaFoldDB" id="A0A7J0BTG1"/>
<evidence type="ECO:0000313" key="4">
    <source>
        <dbReference type="Proteomes" id="UP000503820"/>
    </source>
</evidence>
<dbReference type="PANTHER" id="PTHR42903">
    <property type="entry name" value="INNER MEMBRANE PROTEIN YCCF"/>
    <property type="match status" value="1"/>
</dbReference>
<dbReference type="Proteomes" id="UP000503820">
    <property type="component" value="Unassembled WGS sequence"/>
</dbReference>
<dbReference type="NCBIfam" id="NF008742">
    <property type="entry name" value="PRK11770.1-4"/>
    <property type="match status" value="1"/>
</dbReference>
<feature type="transmembrane region" description="Helical" evidence="1">
    <location>
        <begin position="80"/>
        <end position="108"/>
    </location>
</feature>
<evidence type="ECO:0000256" key="1">
    <source>
        <dbReference type="SAM" id="Phobius"/>
    </source>
</evidence>
<protein>
    <recommendedName>
        <fullName evidence="2">Inner membrane component domain-containing protein</fullName>
    </recommendedName>
</protein>
<reference evidence="3 4" key="1">
    <citation type="submission" date="2020-05" db="EMBL/GenBank/DDBJ databases">
        <title>Draft genome sequence of Desulfovibrio psychrotolerans JS1T.</title>
        <authorList>
            <person name="Ueno A."/>
            <person name="Tamazawa S."/>
            <person name="Tamamura S."/>
            <person name="Murakami T."/>
            <person name="Kiyama T."/>
            <person name="Inomata H."/>
            <person name="Amano Y."/>
            <person name="Miyakawa K."/>
            <person name="Tamaki H."/>
            <person name="Naganuma T."/>
            <person name="Kaneko K."/>
        </authorList>
    </citation>
    <scope>NUCLEOTIDE SEQUENCE [LARGE SCALE GENOMIC DNA]</scope>
    <source>
        <strain evidence="3 4">JS1</strain>
    </source>
</reference>
<sequence length="139" mass="14947">MIQVILNILWLVLGGIAMGLGWYVAGLIMVVSIIGIPWAKSCFVIGTFALWPFGKEVVSRQFVTGQADIGTGTLGLVGNVIWFVLCGLWLAIGHLVAALLSFITIIGIPFGFQHLKLATICLAPIGKTVVERPNPFLDK</sequence>
<proteinExistence type="predicted"/>
<dbReference type="InterPro" id="IPR052937">
    <property type="entry name" value="Inner_membrane_protein"/>
</dbReference>
<feature type="domain" description="Inner membrane component" evidence="2">
    <location>
        <begin position="77"/>
        <end position="127"/>
    </location>
</feature>
<organism evidence="3 4">
    <name type="scientific">Desulfovibrio psychrotolerans</name>
    <dbReference type="NCBI Taxonomy" id="415242"/>
    <lineage>
        <taxon>Bacteria</taxon>
        <taxon>Pseudomonadati</taxon>
        <taxon>Thermodesulfobacteriota</taxon>
        <taxon>Desulfovibrionia</taxon>
        <taxon>Desulfovibrionales</taxon>
        <taxon>Desulfovibrionaceae</taxon>
        <taxon>Desulfovibrio</taxon>
    </lineage>
</organism>
<name>A0A7J0BTG1_9BACT</name>
<evidence type="ECO:0000313" key="3">
    <source>
        <dbReference type="EMBL" id="GFM36461.1"/>
    </source>
</evidence>
<accession>A0A7J0BTG1</accession>
<dbReference type="InterPro" id="IPR005185">
    <property type="entry name" value="YccF"/>
</dbReference>
<dbReference type="RefSeq" id="WP_174409137.1">
    <property type="nucleotide sequence ID" value="NZ_BLVP01000006.1"/>
</dbReference>
<gene>
    <name evidence="3" type="ORF">DSM19430T_11450</name>
</gene>
<dbReference type="PANTHER" id="PTHR42903:SF1">
    <property type="entry name" value="INNER MEMBRANE PROTEIN YCCF"/>
    <property type="match status" value="1"/>
</dbReference>
<dbReference type="PIRSF" id="PIRSF028777">
    <property type="entry name" value="UCP028777"/>
    <property type="match status" value="1"/>
</dbReference>
<feature type="domain" description="Inner membrane component" evidence="2">
    <location>
        <begin position="5"/>
        <end position="55"/>
    </location>
</feature>
<keyword evidence="1" id="KW-0812">Transmembrane</keyword>
<keyword evidence="1" id="KW-0472">Membrane</keyword>